<protein>
    <submittedName>
        <fullName evidence="1">Uncharacterized protein</fullName>
    </submittedName>
</protein>
<dbReference type="AlphaFoldDB" id="A0A930YWE4"/>
<dbReference type="EMBL" id="JADKYY010000007">
    <property type="protein sequence ID" value="MBF5027556.1"/>
    <property type="molecule type" value="Genomic_DNA"/>
</dbReference>
<sequence length="169" mass="19999">MDYTRIHQHVQAYLSVDQIQDAVHFILRTFRLDHRNLESVEIRPSSSSSTVLLTAEGPLKGRQKVYVPSNLFQFNFNLVLNLLAHELLHVRQRDPEFFVEDKNEREFQAYYEMLFHKVFPQIPDAPDFNRKQFAQKALLYYSRMEAQGPLQVKYAPQRMEVQTLLDALE</sequence>
<keyword evidence="2" id="KW-1185">Reference proteome</keyword>
<proteinExistence type="predicted"/>
<reference evidence="1" key="1">
    <citation type="submission" date="2020-11" db="EMBL/GenBank/DDBJ databases">
        <title>Genome seq and assembly of Planobacterium sp.</title>
        <authorList>
            <person name="Chhetri G."/>
        </authorList>
    </citation>
    <scope>NUCLEOTIDE SEQUENCE</scope>
    <source>
        <strain evidence="1">GCR5</strain>
    </source>
</reference>
<dbReference type="Proteomes" id="UP000694480">
    <property type="component" value="Unassembled WGS sequence"/>
</dbReference>
<evidence type="ECO:0000313" key="2">
    <source>
        <dbReference type="Proteomes" id="UP000694480"/>
    </source>
</evidence>
<organism evidence="1 2">
    <name type="scientific">Planobacterium oryzisoli</name>
    <dbReference type="NCBI Taxonomy" id="2771435"/>
    <lineage>
        <taxon>Bacteria</taxon>
        <taxon>Pseudomonadati</taxon>
        <taxon>Bacteroidota</taxon>
        <taxon>Flavobacteriia</taxon>
        <taxon>Flavobacteriales</taxon>
        <taxon>Weeksellaceae</taxon>
        <taxon>Chryseobacterium group</taxon>
        <taxon>Chryseobacterium</taxon>
    </lineage>
</organism>
<comment type="caution">
    <text evidence="1">The sequence shown here is derived from an EMBL/GenBank/DDBJ whole genome shotgun (WGS) entry which is preliminary data.</text>
</comment>
<accession>A0A930YWE4</accession>
<name>A0A930YWE4_9FLAO</name>
<dbReference type="RefSeq" id="WP_194739480.1">
    <property type="nucleotide sequence ID" value="NZ_JADKYY010000007.1"/>
</dbReference>
<evidence type="ECO:0000313" key="1">
    <source>
        <dbReference type="EMBL" id="MBF5027556.1"/>
    </source>
</evidence>
<gene>
    <name evidence="1" type="ORF">IC612_07075</name>
</gene>